<name>A0A0N5AYM9_9BILA</name>
<proteinExistence type="predicted"/>
<organism evidence="2 3">
    <name type="scientific">Syphacia muris</name>
    <dbReference type="NCBI Taxonomy" id="451379"/>
    <lineage>
        <taxon>Eukaryota</taxon>
        <taxon>Metazoa</taxon>
        <taxon>Ecdysozoa</taxon>
        <taxon>Nematoda</taxon>
        <taxon>Chromadorea</taxon>
        <taxon>Rhabditida</taxon>
        <taxon>Spirurina</taxon>
        <taxon>Oxyuridomorpha</taxon>
        <taxon>Oxyuroidea</taxon>
        <taxon>Oxyuridae</taxon>
        <taxon>Syphacia</taxon>
    </lineage>
</organism>
<evidence type="ECO:0000313" key="2">
    <source>
        <dbReference type="Proteomes" id="UP000046393"/>
    </source>
</evidence>
<feature type="transmembrane region" description="Helical" evidence="1">
    <location>
        <begin position="29"/>
        <end position="47"/>
    </location>
</feature>
<keyword evidence="1" id="KW-0812">Transmembrane</keyword>
<protein>
    <submittedName>
        <fullName evidence="3">Movement protein TGB2</fullName>
    </submittedName>
</protein>
<accession>A0A0N5AYM9</accession>
<evidence type="ECO:0000313" key="3">
    <source>
        <dbReference type="WBParaSite" id="SMUV_0001007501-mRNA-1"/>
    </source>
</evidence>
<keyword evidence="2" id="KW-1185">Reference proteome</keyword>
<dbReference type="Proteomes" id="UP000046393">
    <property type="component" value="Unplaced"/>
</dbReference>
<evidence type="ECO:0000256" key="1">
    <source>
        <dbReference type="SAM" id="Phobius"/>
    </source>
</evidence>
<dbReference type="WBParaSite" id="SMUV_0001007501-mRNA-1">
    <property type="protein sequence ID" value="SMUV_0001007501-mRNA-1"/>
    <property type="gene ID" value="SMUV_0001007501"/>
</dbReference>
<keyword evidence="1" id="KW-1133">Transmembrane helix</keyword>
<dbReference type="AlphaFoldDB" id="A0A0N5AYM9"/>
<keyword evidence="1" id="KW-0472">Membrane</keyword>
<sequence length="72" mass="7786">MANNGAEHFVRTGTNVTPPKYYGPPGGRFAIFVAVASLASIVLYRGYVGGRMREDLVPSCLDDQVSSLLRLI</sequence>
<reference evidence="3" key="1">
    <citation type="submission" date="2017-02" db="UniProtKB">
        <authorList>
            <consortium name="WormBaseParasite"/>
        </authorList>
    </citation>
    <scope>IDENTIFICATION</scope>
</reference>